<dbReference type="EMBL" id="MOXJ01000017">
    <property type="protein sequence ID" value="PDO10263.1"/>
    <property type="molecule type" value="Genomic_DNA"/>
</dbReference>
<accession>A0A2A6DZT9</accession>
<proteinExistence type="predicted"/>
<dbReference type="AlphaFoldDB" id="A0A2A6DZT9"/>
<organism evidence="1 2">
    <name type="scientific">Candidatus Reconcilbacillus cellulovorans</name>
    <dbReference type="NCBI Taxonomy" id="1906605"/>
    <lineage>
        <taxon>Bacteria</taxon>
        <taxon>Bacillati</taxon>
        <taxon>Bacillota</taxon>
        <taxon>Bacilli</taxon>
        <taxon>Bacillales</taxon>
        <taxon>Paenibacillaceae</taxon>
        <taxon>Candidatus Reconcilbacillus</taxon>
    </lineage>
</organism>
<reference evidence="1 2" key="1">
    <citation type="submission" date="2016-12" db="EMBL/GenBank/DDBJ databases">
        <title>Candidatus Reconcilibacillus cellulovorans genome.</title>
        <authorList>
            <person name="Kolinko S."/>
            <person name="Wu Y.-W."/>
            <person name="Tachea F."/>
            <person name="Denzel E."/>
            <person name="Hiras J."/>
            <person name="Baecker N."/>
            <person name="Chan L.J."/>
            <person name="Eichorst S.A."/>
            <person name="Frey D."/>
            <person name="Adams P.D."/>
            <person name="Pray T."/>
            <person name="Tanjore D."/>
            <person name="Petzold C.J."/>
            <person name="Gladden J.M."/>
            <person name="Simmons B.A."/>
            <person name="Singer S.W."/>
        </authorList>
    </citation>
    <scope>NUCLEOTIDE SEQUENCE [LARGE SCALE GENOMIC DNA]</scope>
    <source>
        <strain evidence="1">JTherm</strain>
    </source>
</reference>
<sequence>MGLSVPVQGFRSLIFETGRSARSERLVSAAIRQVVTVGGRIRPEDAFRSLTDLQAALYDVLEKEPFL</sequence>
<protein>
    <submittedName>
        <fullName evidence="1">Uncharacterized protein</fullName>
    </submittedName>
</protein>
<gene>
    <name evidence="1" type="ORF">BLM47_08415</name>
</gene>
<evidence type="ECO:0000313" key="1">
    <source>
        <dbReference type="EMBL" id="PDO10263.1"/>
    </source>
</evidence>
<name>A0A2A6DZT9_9BACL</name>
<comment type="caution">
    <text evidence="1">The sequence shown here is derived from an EMBL/GenBank/DDBJ whole genome shotgun (WGS) entry which is preliminary data.</text>
</comment>
<dbReference type="Proteomes" id="UP000243688">
    <property type="component" value="Unassembled WGS sequence"/>
</dbReference>
<evidence type="ECO:0000313" key="2">
    <source>
        <dbReference type="Proteomes" id="UP000243688"/>
    </source>
</evidence>